<dbReference type="AlphaFoldDB" id="A0A8J3S4T8"/>
<organism evidence="1 2">
    <name type="scientific">Planobispora rosea</name>
    <dbReference type="NCBI Taxonomy" id="35762"/>
    <lineage>
        <taxon>Bacteria</taxon>
        <taxon>Bacillati</taxon>
        <taxon>Actinomycetota</taxon>
        <taxon>Actinomycetes</taxon>
        <taxon>Streptosporangiales</taxon>
        <taxon>Streptosporangiaceae</taxon>
        <taxon>Planobispora</taxon>
    </lineage>
</organism>
<evidence type="ECO:0000313" key="2">
    <source>
        <dbReference type="Proteomes" id="UP000655044"/>
    </source>
</evidence>
<gene>
    <name evidence="1" type="ORF">Pro02_62850</name>
</gene>
<dbReference type="EMBL" id="BOOI01000069">
    <property type="protein sequence ID" value="GIH87877.1"/>
    <property type="molecule type" value="Genomic_DNA"/>
</dbReference>
<keyword evidence="2" id="KW-1185">Reference proteome</keyword>
<dbReference type="Proteomes" id="UP000655044">
    <property type="component" value="Unassembled WGS sequence"/>
</dbReference>
<sequence>MLWAYVAGRAEPVYLDESVGITAAQLLDAITRRIFEVVTDYTSFPGR</sequence>
<reference evidence="1" key="1">
    <citation type="submission" date="2021-01" db="EMBL/GenBank/DDBJ databases">
        <title>Whole genome shotgun sequence of Planobispora rosea NBRC 15558.</title>
        <authorList>
            <person name="Komaki H."/>
            <person name="Tamura T."/>
        </authorList>
    </citation>
    <scope>NUCLEOTIDE SEQUENCE</scope>
    <source>
        <strain evidence="1">NBRC 15558</strain>
    </source>
</reference>
<name>A0A8J3S4T8_PLARO</name>
<dbReference type="RefSeq" id="WP_176728496.1">
    <property type="nucleotide sequence ID" value="NZ_BMQP01000046.1"/>
</dbReference>
<evidence type="ECO:0000313" key="1">
    <source>
        <dbReference type="EMBL" id="GIH87877.1"/>
    </source>
</evidence>
<accession>A0A8J3S4T8</accession>
<proteinExistence type="predicted"/>
<comment type="caution">
    <text evidence="1">The sequence shown here is derived from an EMBL/GenBank/DDBJ whole genome shotgun (WGS) entry which is preliminary data.</text>
</comment>
<protein>
    <submittedName>
        <fullName evidence="1">Uncharacterized protein</fullName>
    </submittedName>
</protein>